<evidence type="ECO:0000313" key="2">
    <source>
        <dbReference type="EMBL" id="AOZ04642.1"/>
    </source>
</evidence>
<dbReference type="RefSeq" id="WP_071068477.1">
    <property type="nucleotide sequence ID" value="NZ_CP017754.1"/>
</dbReference>
<feature type="compositionally biased region" description="Basic and acidic residues" evidence="1">
    <location>
        <begin position="1"/>
        <end position="12"/>
    </location>
</feature>
<gene>
    <name evidence="2" type="ORF">BKK80_01375</name>
</gene>
<reference evidence="2 3" key="1">
    <citation type="submission" date="2016-10" db="EMBL/GenBank/DDBJ databases">
        <title>Complete genome sequences of three Cupriavidus strains isolated from various Malaysian environments.</title>
        <authorList>
            <person name="Abdullah A.A.-A."/>
            <person name="Shafie N.A.H."/>
            <person name="Lau N.S."/>
        </authorList>
    </citation>
    <scope>NUCLEOTIDE SEQUENCE [LARGE SCALE GENOMIC DNA]</scope>
    <source>
        <strain evidence="2 3">USMAA1020</strain>
    </source>
</reference>
<evidence type="ECO:0000313" key="3">
    <source>
        <dbReference type="Proteomes" id="UP000177515"/>
    </source>
</evidence>
<keyword evidence="3" id="KW-1185">Reference proteome</keyword>
<accession>A0ABM6F049</accession>
<protein>
    <submittedName>
        <fullName evidence="2">Uncharacterized protein</fullName>
    </submittedName>
</protein>
<dbReference type="Proteomes" id="UP000177515">
    <property type="component" value="Chromosome 1"/>
</dbReference>
<name>A0ABM6F049_9BURK</name>
<evidence type="ECO:0000256" key="1">
    <source>
        <dbReference type="SAM" id="MobiDB-lite"/>
    </source>
</evidence>
<proteinExistence type="predicted"/>
<sequence length="133" mass="14729">MRKTHAHPEHPDTGLSSRRRSLFEHRDNAFAEHIERAAYLGQLSNTGPLVECLNRAVRVARGLDMLFTLARNNAVEQHEDEQADDGNRALCPLSPATMDVLFDLGQTAAELLARDIGVVAAWTEENGLVEDGR</sequence>
<organism evidence="2 3">
    <name type="scientific">Cupriavidus malaysiensis</name>
    <dbReference type="NCBI Taxonomy" id="367825"/>
    <lineage>
        <taxon>Bacteria</taxon>
        <taxon>Pseudomonadati</taxon>
        <taxon>Pseudomonadota</taxon>
        <taxon>Betaproteobacteria</taxon>
        <taxon>Burkholderiales</taxon>
        <taxon>Burkholderiaceae</taxon>
        <taxon>Cupriavidus</taxon>
    </lineage>
</organism>
<dbReference type="EMBL" id="CP017754">
    <property type="protein sequence ID" value="AOZ04642.1"/>
    <property type="molecule type" value="Genomic_DNA"/>
</dbReference>
<feature type="region of interest" description="Disordered" evidence="1">
    <location>
        <begin position="1"/>
        <end position="20"/>
    </location>
</feature>